<keyword evidence="1" id="KW-0812">Transmembrane</keyword>
<accession>A0AAD9VZL6</accession>
<dbReference type="InterPro" id="IPR029058">
    <property type="entry name" value="AB_hydrolase_fold"/>
</dbReference>
<feature type="domain" description="Thioesterase" evidence="2">
    <location>
        <begin position="29"/>
        <end position="129"/>
    </location>
</feature>
<protein>
    <recommendedName>
        <fullName evidence="2">Thioesterase domain-containing protein</fullName>
    </recommendedName>
</protein>
<evidence type="ECO:0000313" key="3">
    <source>
        <dbReference type="EMBL" id="KAK2601182.1"/>
    </source>
</evidence>
<dbReference type="InterPro" id="IPR001031">
    <property type="entry name" value="Thioesterase"/>
</dbReference>
<dbReference type="Proteomes" id="UP001265746">
    <property type="component" value="Unassembled WGS sequence"/>
</dbReference>
<keyword evidence="4" id="KW-1185">Reference proteome</keyword>
<proteinExistence type="predicted"/>
<organism evidence="3 4">
    <name type="scientific">Phomopsis amygdali</name>
    <name type="common">Fusicoccum amygdali</name>
    <dbReference type="NCBI Taxonomy" id="1214568"/>
    <lineage>
        <taxon>Eukaryota</taxon>
        <taxon>Fungi</taxon>
        <taxon>Dikarya</taxon>
        <taxon>Ascomycota</taxon>
        <taxon>Pezizomycotina</taxon>
        <taxon>Sordariomycetes</taxon>
        <taxon>Sordariomycetidae</taxon>
        <taxon>Diaporthales</taxon>
        <taxon>Diaporthaceae</taxon>
        <taxon>Diaporthe</taxon>
    </lineage>
</organism>
<name>A0AAD9VZL6_PHOAM</name>
<reference evidence="3" key="1">
    <citation type="submission" date="2023-06" db="EMBL/GenBank/DDBJ databases">
        <authorList>
            <person name="Noh H."/>
        </authorList>
    </citation>
    <scope>NUCLEOTIDE SEQUENCE</scope>
    <source>
        <strain evidence="3">DUCC20226</strain>
    </source>
</reference>
<dbReference type="AlphaFoldDB" id="A0AAD9VZL6"/>
<comment type="caution">
    <text evidence="3">The sequence shown here is derived from an EMBL/GenBank/DDBJ whole genome shotgun (WGS) entry which is preliminary data.</text>
</comment>
<dbReference type="EMBL" id="JAUJFL010000006">
    <property type="protein sequence ID" value="KAK2601182.1"/>
    <property type="molecule type" value="Genomic_DNA"/>
</dbReference>
<dbReference type="SUPFAM" id="SSF53474">
    <property type="entry name" value="alpha/beta-Hydrolases"/>
    <property type="match status" value="1"/>
</dbReference>
<gene>
    <name evidence="3" type="ORF">N8I77_010650</name>
</gene>
<keyword evidence="1" id="KW-0472">Membrane</keyword>
<dbReference type="Gene3D" id="3.40.50.1820">
    <property type="entry name" value="alpha/beta hydrolase"/>
    <property type="match status" value="1"/>
</dbReference>
<dbReference type="Pfam" id="PF00975">
    <property type="entry name" value="Thioesterase"/>
    <property type="match status" value="1"/>
</dbReference>
<sequence length="290" mass="32122">MYPDAPNPIQIQFAPLNEGEKCKPRLPPLILIHDSSGTTFNYFALGDLDRDVWAIHDPNYWEASAWEGGLDEMASHYVQLIEAVGISGPVVLGGWSFGGFVAIAMARILAAGTTSIAITALLLIDSPYVFSPSHIDPTLSNTTGPDLQPAPLNDLPDLALKSMVRSDIMLENWNLPTWEREGSENNRHLANLPTHEKSEDRQVKCVEQNSNLENRDSGLKSTGPPPALLVRCRRYVDDQYNSSNVCLVDLHRHEKLLGWENGHPGFIKAVVEVDADHYNIFDINDISKCA</sequence>
<evidence type="ECO:0000256" key="1">
    <source>
        <dbReference type="SAM" id="Phobius"/>
    </source>
</evidence>
<feature type="transmembrane region" description="Helical" evidence="1">
    <location>
        <begin position="97"/>
        <end position="124"/>
    </location>
</feature>
<evidence type="ECO:0000259" key="2">
    <source>
        <dbReference type="Pfam" id="PF00975"/>
    </source>
</evidence>
<keyword evidence="1" id="KW-1133">Transmembrane helix</keyword>
<evidence type="ECO:0000313" key="4">
    <source>
        <dbReference type="Proteomes" id="UP001265746"/>
    </source>
</evidence>